<dbReference type="EMBL" id="BFAA01022837">
    <property type="protein sequence ID" value="GCB81471.1"/>
    <property type="molecule type" value="Genomic_DNA"/>
</dbReference>
<evidence type="ECO:0000256" key="5">
    <source>
        <dbReference type="ARBA" id="ARBA00023274"/>
    </source>
</evidence>
<dbReference type="GO" id="GO:1990904">
    <property type="term" value="C:ribonucleoprotein complex"/>
    <property type="evidence" value="ECO:0007669"/>
    <property type="project" value="UniProtKB-KW"/>
</dbReference>
<gene>
    <name evidence="9" type="ORF">scyTo_0022513</name>
</gene>
<dbReference type="Proteomes" id="UP000288216">
    <property type="component" value="Unassembled WGS sequence"/>
</dbReference>
<keyword evidence="3" id="KW-0689">Ribosomal protein</keyword>
<dbReference type="PANTHER" id="PTHR12899">
    <property type="entry name" value="39S RIBOSOMAL PROTEIN L18, MITOCHONDRIAL"/>
    <property type="match status" value="1"/>
</dbReference>
<dbReference type="InterPro" id="IPR036967">
    <property type="entry name" value="Ribosomal_uS11_sf"/>
</dbReference>
<evidence type="ECO:0000256" key="8">
    <source>
        <dbReference type="ARBA" id="ARBA00082661"/>
    </source>
</evidence>
<dbReference type="GO" id="GO:0003735">
    <property type="term" value="F:structural constituent of ribosome"/>
    <property type="evidence" value="ECO:0007669"/>
    <property type="project" value="InterPro"/>
</dbReference>
<reference evidence="9 10" key="1">
    <citation type="journal article" date="2018" name="Nat. Ecol. Evol.">
        <title>Shark genomes provide insights into elasmobranch evolution and the origin of vertebrates.</title>
        <authorList>
            <person name="Hara Y"/>
            <person name="Yamaguchi K"/>
            <person name="Onimaru K"/>
            <person name="Kadota M"/>
            <person name="Koyanagi M"/>
            <person name="Keeley SD"/>
            <person name="Tatsumi K"/>
            <person name="Tanaka K"/>
            <person name="Motone F"/>
            <person name="Kageyama Y"/>
            <person name="Nozu R"/>
            <person name="Adachi N"/>
            <person name="Nishimura O"/>
            <person name="Nakagawa R"/>
            <person name="Tanegashima C"/>
            <person name="Kiyatake I"/>
            <person name="Matsumoto R"/>
            <person name="Murakumo K"/>
            <person name="Nishida K"/>
            <person name="Terakita A"/>
            <person name="Kuratani S"/>
            <person name="Sato K"/>
            <person name="Hyodo S Kuraku.S."/>
        </authorList>
    </citation>
    <scope>NUCLEOTIDE SEQUENCE [LARGE SCALE GENOMIC DNA]</scope>
</reference>
<evidence type="ECO:0000256" key="2">
    <source>
        <dbReference type="ARBA" id="ARBA00007116"/>
    </source>
</evidence>
<comment type="subcellular location">
    <subcellularLocation>
        <location evidence="1">Mitochondrion</location>
    </subcellularLocation>
</comment>
<evidence type="ECO:0000256" key="3">
    <source>
        <dbReference type="ARBA" id="ARBA00022980"/>
    </source>
</evidence>
<evidence type="ECO:0000256" key="6">
    <source>
        <dbReference type="ARBA" id="ARBA00059887"/>
    </source>
</evidence>
<dbReference type="STRING" id="75743.A0A401Q7Y2"/>
<dbReference type="SUPFAM" id="SSF53137">
    <property type="entry name" value="Translational machinery components"/>
    <property type="match status" value="1"/>
</dbReference>
<dbReference type="CDD" id="cd00432">
    <property type="entry name" value="Ribosomal_L18_L5e"/>
    <property type="match status" value="1"/>
</dbReference>
<evidence type="ECO:0000256" key="7">
    <source>
        <dbReference type="ARBA" id="ARBA00069051"/>
    </source>
</evidence>
<proteinExistence type="inferred from homology"/>
<dbReference type="GO" id="GO:0008097">
    <property type="term" value="F:5S rRNA binding"/>
    <property type="evidence" value="ECO:0007669"/>
    <property type="project" value="TreeGrafter"/>
</dbReference>
<evidence type="ECO:0000256" key="1">
    <source>
        <dbReference type="ARBA" id="ARBA00004173"/>
    </source>
</evidence>
<keyword evidence="5" id="KW-0687">Ribonucleoprotein</keyword>
<dbReference type="GO" id="GO:0005743">
    <property type="term" value="C:mitochondrial inner membrane"/>
    <property type="evidence" value="ECO:0007669"/>
    <property type="project" value="UniProtKB-ARBA"/>
</dbReference>
<protein>
    <recommendedName>
        <fullName evidence="7">Large ribosomal subunit protein uL18m</fullName>
    </recommendedName>
    <alternativeName>
        <fullName evidence="8">39S ribosomal protein L18, mitochondrial</fullName>
    </alternativeName>
</protein>
<dbReference type="GO" id="GO:0006412">
    <property type="term" value="P:translation"/>
    <property type="evidence" value="ECO:0007669"/>
    <property type="project" value="InterPro"/>
</dbReference>
<dbReference type="InterPro" id="IPR005484">
    <property type="entry name" value="Ribosomal_uL18_bac/plant/anim"/>
</dbReference>
<evidence type="ECO:0000256" key="4">
    <source>
        <dbReference type="ARBA" id="ARBA00023128"/>
    </source>
</evidence>
<comment type="caution">
    <text evidence="9">The sequence shown here is derived from an EMBL/GenBank/DDBJ whole genome shotgun (WGS) entry which is preliminary data.</text>
</comment>
<name>A0A401Q7Y2_SCYTO</name>
<comment type="similarity">
    <text evidence="2">Belongs to the universal ribosomal protein uL18 family.</text>
</comment>
<evidence type="ECO:0000313" key="10">
    <source>
        <dbReference type="Proteomes" id="UP000288216"/>
    </source>
</evidence>
<comment type="function">
    <text evidence="6">Together with thiosulfate sulfurtransferase (TST), acts as a mitochondrial import factor for the cytosolic 5S rRNA. The precursor form shows RNA chaperone activity; is able to fold the 5S rRNA into an import-competent conformation that is recognized by rhodanese (TST). Both the cytoplasmic and mitochondrial forms are able to bind to the helix IV-loop D in the gamma domain of the 5S rRNA.</text>
</comment>
<dbReference type="InterPro" id="IPR057268">
    <property type="entry name" value="Ribosomal_L18"/>
</dbReference>
<feature type="non-terminal residue" evidence="9">
    <location>
        <position position="1"/>
    </location>
</feature>
<dbReference type="PANTHER" id="PTHR12899:SF3">
    <property type="entry name" value="LARGE RIBOSOMAL SUBUNIT PROTEIN UL18M"/>
    <property type="match status" value="1"/>
</dbReference>
<dbReference type="Gene3D" id="3.30.420.80">
    <property type="entry name" value="Ribosomal protein S11"/>
    <property type="match status" value="1"/>
</dbReference>
<dbReference type="AlphaFoldDB" id="A0A401Q7Y2"/>
<dbReference type="OMA" id="MWALVES"/>
<keyword evidence="10" id="KW-1185">Reference proteome</keyword>
<dbReference type="GO" id="GO:0005840">
    <property type="term" value="C:ribosome"/>
    <property type="evidence" value="ECO:0007669"/>
    <property type="project" value="UniProtKB-KW"/>
</dbReference>
<organism evidence="9 10">
    <name type="scientific">Scyliorhinus torazame</name>
    <name type="common">Cloudy catshark</name>
    <name type="synonym">Catulus torazame</name>
    <dbReference type="NCBI Taxonomy" id="75743"/>
    <lineage>
        <taxon>Eukaryota</taxon>
        <taxon>Metazoa</taxon>
        <taxon>Chordata</taxon>
        <taxon>Craniata</taxon>
        <taxon>Vertebrata</taxon>
        <taxon>Chondrichthyes</taxon>
        <taxon>Elasmobranchii</taxon>
        <taxon>Galeomorphii</taxon>
        <taxon>Galeoidea</taxon>
        <taxon>Carcharhiniformes</taxon>
        <taxon>Scyliorhinidae</taxon>
        <taxon>Scyliorhinus</taxon>
    </lineage>
</organism>
<evidence type="ECO:0000313" key="9">
    <source>
        <dbReference type="EMBL" id="GCB81471.1"/>
    </source>
</evidence>
<dbReference type="OrthoDB" id="1932324at2759"/>
<sequence length="157" mass="17415">DQSAMWALVESLAEVNYTTLMYPPPQKMSIVSVSRRSPRSSGPANLSFLLLAPVRLRFRKTQRHVTAYVEAVGSGGKAVISASTQEWAIKKHLSSTRDVAAAQNVGRVLAQRCLEAGIAYLTFRAIPWEYRAESVQRFRSAMKDGGVILSEPQRVHQ</sequence>
<dbReference type="FunFam" id="3.30.420.80:FF:000005">
    <property type="entry name" value="39S ribosomal protein L18, mitochondrial"/>
    <property type="match status" value="1"/>
</dbReference>
<accession>A0A401Q7Y2</accession>
<keyword evidence="4" id="KW-0496">Mitochondrion</keyword>